<dbReference type="GO" id="GO:0007030">
    <property type="term" value="P:Golgi organization"/>
    <property type="evidence" value="ECO:0007669"/>
    <property type="project" value="InterPro"/>
</dbReference>
<dbReference type="Pfam" id="PF12022">
    <property type="entry name" value="COG2_C"/>
    <property type="match status" value="1"/>
</dbReference>
<dbReference type="InterPro" id="IPR024603">
    <property type="entry name" value="COG_complex_COG2_C"/>
</dbReference>
<evidence type="ECO:0000256" key="4">
    <source>
        <dbReference type="ARBA" id="ARBA00022448"/>
    </source>
</evidence>
<keyword evidence="7" id="KW-0472">Membrane</keyword>
<evidence type="ECO:0000259" key="10">
    <source>
        <dbReference type="Pfam" id="PF06148"/>
    </source>
</evidence>
<feature type="domain" description="Conserved oligomeric Golgi complex subunit 2 N-terminal" evidence="10">
    <location>
        <begin position="28"/>
        <end position="102"/>
    </location>
</feature>
<dbReference type="EMBL" id="GDJX01018407">
    <property type="protein sequence ID" value="JAT49529.1"/>
    <property type="molecule type" value="Transcribed_RNA"/>
</dbReference>
<dbReference type="InterPro" id="IPR009316">
    <property type="entry name" value="COG2"/>
</dbReference>
<name>A0A1D1Y4F1_9ARAE</name>
<evidence type="ECO:0000256" key="3">
    <source>
        <dbReference type="ARBA" id="ARBA00020977"/>
    </source>
</evidence>
<dbReference type="GO" id="GO:0006891">
    <property type="term" value="P:intra-Golgi vesicle-mediated transport"/>
    <property type="evidence" value="ECO:0007669"/>
    <property type="project" value="TreeGrafter"/>
</dbReference>
<evidence type="ECO:0000256" key="1">
    <source>
        <dbReference type="ARBA" id="ARBA00004395"/>
    </source>
</evidence>
<dbReference type="GO" id="GO:0017119">
    <property type="term" value="C:Golgi transport complex"/>
    <property type="evidence" value="ECO:0007669"/>
    <property type="project" value="TreeGrafter"/>
</dbReference>
<evidence type="ECO:0000256" key="8">
    <source>
        <dbReference type="ARBA" id="ARBA00031344"/>
    </source>
</evidence>
<keyword evidence="5" id="KW-0653">Protein transport</keyword>
<organism evidence="12">
    <name type="scientific">Anthurium amnicola</name>
    <dbReference type="NCBI Taxonomy" id="1678845"/>
    <lineage>
        <taxon>Eukaryota</taxon>
        <taxon>Viridiplantae</taxon>
        <taxon>Streptophyta</taxon>
        <taxon>Embryophyta</taxon>
        <taxon>Tracheophyta</taxon>
        <taxon>Spermatophyta</taxon>
        <taxon>Magnoliopsida</taxon>
        <taxon>Liliopsida</taxon>
        <taxon>Araceae</taxon>
        <taxon>Pothoideae</taxon>
        <taxon>Potheae</taxon>
        <taxon>Anthurium</taxon>
    </lineage>
</organism>
<dbReference type="GO" id="GO:0000139">
    <property type="term" value="C:Golgi membrane"/>
    <property type="evidence" value="ECO:0007669"/>
    <property type="project" value="UniProtKB-SubCell"/>
</dbReference>
<evidence type="ECO:0000256" key="7">
    <source>
        <dbReference type="ARBA" id="ARBA00023136"/>
    </source>
</evidence>
<reference evidence="12" key="1">
    <citation type="submission" date="2015-07" db="EMBL/GenBank/DDBJ databases">
        <title>Transcriptome Assembly of Anthurium amnicola.</title>
        <authorList>
            <person name="Suzuki J."/>
        </authorList>
    </citation>
    <scope>NUCLEOTIDE SEQUENCE</scope>
</reference>
<evidence type="ECO:0000313" key="12">
    <source>
        <dbReference type="EMBL" id="JAT49529.1"/>
    </source>
</evidence>
<comment type="subcellular location">
    <subcellularLocation>
        <location evidence="1">Golgi apparatus membrane</location>
        <topology evidence="1">Peripheral membrane protein</topology>
    </subcellularLocation>
</comment>
<protein>
    <recommendedName>
        <fullName evidence="3">Conserved oligomeric Golgi complex subunit 2</fullName>
    </recommendedName>
    <alternativeName>
        <fullName evidence="8">Component of oligomeric Golgi complex 2</fullName>
    </alternativeName>
</protein>
<dbReference type="PANTHER" id="PTHR12961:SF0">
    <property type="entry name" value="CONSERVED OLIGOMERIC GOLGI COMPLEX SUBUNIT 2"/>
    <property type="match status" value="1"/>
</dbReference>
<evidence type="ECO:0000256" key="5">
    <source>
        <dbReference type="ARBA" id="ARBA00022927"/>
    </source>
</evidence>
<gene>
    <name evidence="12" type="primary">COG2_2</name>
    <name evidence="12" type="ORF">g.77013</name>
</gene>
<feature type="region of interest" description="Disordered" evidence="9">
    <location>
        <begin position="683"/>
        <end position="703"/>
    </location>
</feature>
<comment type="similarity">
    <text evidence="2">Belongs to the COG2 family.</text>
</comment>
<keyword evidence="6" id="KW-0333">Golgi apparatus</keyword>
<evidence type="ECO:0000256" key="6">
    <source>
        <dbReference type="ARBA" id="ARBA00023034"/>
    </source>
</evidence>
<dbReference type="AlphaFoldDB" id="A0A1D1Y4F1"/>
<feature type="domain" description="COG complex component COG2 C-terminal" evidence="11">
    <location>
        <begin position="413"/>
        <end position="719"/>
    </location>
</feature>
<evidence type="ECO:0000259" key="11">
    <source>
        <dbReference type="Pfam" id="PF12022"/>
    </source>
</evidence>
<keyword evidence="4" id="KW-0813">Transport</keyword>
<dbReference type="GO" id="GO:0015031">
    <property type="term" value="P:protein transport"/>
    <property type="evidence" value="ECO:0007669"/>
    <property type="project" value="UniProtKB-KW"/>
</dbReference>
<evidence type="ECO:0000256" key="2">
    <source>
        <dbReference type="ARBA" id="ARBA00007603"/>
    </source>
</evidence>
<proteinExistence type="inferred from homology"/>
<dbReference type="PANTHER" id="PTHR12961">
    <property type="entry name" value="CONSERVED OLIGOMERIC GOLGI COMPLEX COMPONENT 2"/>
    <property type="match status" value="1"/>
</dbReference>
<sequence>MGPMADLPAPSPRPATDIFGDPIDAQPLWFKKASFLRPDFDPEAYVADLRTFVPLESLRAELRAYLGSLNSELVDHLNRDYADFVSLSTRLVDVDAAVARMRAPLAELRDKVSVLRGNIASSLAALNGGLARRAEASEAREVLELLLDAFHVVSNVEKLIEALRSIPNDLSSTDVIDLGKSSIHSGISLQNNDTMVNPEKTRSVLLERIASEMNRLKFYVAHAQNLPFIENMEKRIHGASLLLDDSLRHCFVSGLERKDHEALLNCLRAYAATGNTTGAEEVFRTTIVSPLIQKIIPYSPSNLDGYALSNDLEEDYQQIMQIIEAECKCFLDIASSANSGFHVFDFLANSILKEVLFAIQKGKPGAFSPGRPTEFLKNYKLSLHFLSYLEGYCPSRSAVAKFRSEDVYVDFMKQWNIGVYFSLRFQEIAGNLDSALMVAAITPVSNLLPAQGDYEGLILKQSITLLDSLKSCWRDDVLVLSFSDKFLRLSLQLISRYSTWLSSGLAARKMNSSGSIPSTEWAISALPEDFVYVMHDVNYLVAELKNGFLGNVQHLLHSCSFEVLDLVKQSILHAGKSLDDLIPSLLDAIIEAIVEKSAEEFKHLKAITATYRMTIKGPPVRHSPYVSGLLRPVKAFLDGERIVYLTTETRKQLLLSAAERITSRYYDLVAELVDTVRKTESSLQRIRQTAQRRGGTSSDASDNSISNTDKLCMQYFLDIQEYGRNLAELGVAAADIPAYRSLWQCVAPADRQSTINF</sequence>
<evidence type="ECO:0000256" key="9">
    <source>
        <dbReference type="SAM" id="MobiDB-lite"/>
    </source>
</evidence>
<dbReference type="Pfam" id="PF06148">
    <property type="entry name" value="COG2_N"/>
    <property type="match status" value="1"/>
</dbReference>
<dbReference type="InterPro" id="IPR024602">
    <property type="entry name" value="COG_su2_N"/>
</dbReference>
<accession>A0A1D1Y4F1</accession>